<proteinExistence type="predicted"/>
<sequence length="136" mass="14022">MIDHIGFPGADFARSRAFYQAALAPLGITVVMEVAAEETGGEAHAGFGANGKPFFWIGSGGGLSGVGHGHLHVCFTAADRAVVDAFYAAALAAGARDNGAPGLRPHYHPNYYGAFVLDPDGHNIEAVCHTPHPSPA</sequence>
<keyword evidence="3" id="KW-1185">Reference proteome</keyword>
<dbReference type="PANTHER" id="PTHR35006">
    <property type="entry name" value="GLYOXALASE FAMILY PROTEIN (AFU_ORTHOLOGUE AFUA_5G14830)"/>
    <property type="match status" value="1"/>
</dbReference>
<reference evidence="2" key="1">
    <citation type="journal article" date="2014" name="Int. J. Syst. Evol. Microbiol.">
        <title>Complete genome sequence of Corynebacterium casei LMG S-19264T (=DSM 44701T), isolated from a smear-ripened cheese.</title>
        <authorList>
            <consortium name="US DOE Joint Genome Institute (JGI-PGF)"/>
            <person name="Walter F."/>
            <person name="Albersmeier A."/>
            <person name="Kalinowski J."/>
            <person name="Ruckert C."/>
        </authorList>
    </citation>
    <scope>NUCLEOTIDE SEQUENCE</scope>
    <source>
        <strain evidence="2">VKM B-2789</strain>
    </source>
</reference>
<dbReference type="PANTHER" id="PTHR35006:SF2">
    <property type="entry name" value="GLYOXALASE FAMILY PROTEIN (AFU_ORTHOLOGUE AFUA_5G14830)"/>
    <property type="match status" value="1"/>
</dbReference>
<dbReference type="InterPro" id="IPR037523">
    <property type="entry name" value="VOC_core"/>
</dbReference>
<name>A0A9W6JXS7_9HYPH</name>
<reference evidence="2" key="2">
    <citation type="submission" date="2023-01" db="EMBL/GenBank/DDBJ databases">
        <authorList>
            <person name="Sun Q."/>
            <person name="Evtushenko L."/>
        </authorList>
    </citation>
    <scope>NUCLEOTIDE SEQUENCE</scope>
    <source>
        <strain evidence="2">VKM B-2789</strain>
    </source>
</reference>
<dbReference type="EMBL" id="BSFM01000011">
    <property type="protein sequence ID" value="GLK84065.1"/>
    <property type="molecule type" value="Genomic_DNA"/>
</dbReference>
<evidence type="ECO:0000313" key="2">
    <source>
        <dbReference type="EMBL" id="GLK84065.1"/>
    </source>
</evidence>
<dbReference type="CDD" id="cd07262">
    <property type="entry name" value="VOC_like"/>
    <property type="match status" value="1"/>
</dbReference>
<gene>
    <name evidence="2" type="ORF">GCM10017653_21350</name>
</gene>
<feature type="domain" description="VOC" evidence="1">
    <location>
        <begin position="1"/>
        <end position="129"/>
    </location>
</feature>
<evidence type="ECO:0000259" key="1">
    <source>
        <dbReference type="PROSITE" id="PS51819"/>
    </source>
</evidence>
<dbReference type="Pfam" id="PF00903">
    <property type="entry name" value="Glyoxalase"/>
    <property type="match status" value="1"/>
</dbReference>
<organism evidence="2 3">
    <name type="scientific">Ancylobacter defluvii</name>
    <dbReference type="NCBI Taxonomy" id="1282440"/>
    <lineage>
        <taxon>Bacteria</taxon>
        <taxon>Pseudomonadati</taxon>
        <taxon>Pseudomonadota</taxon>
        <taxon>Alphaproteobacteria</taxon>
        <taxon>Hyphomicrobiales</taxon>
        <taxon>Xanthobacteraceae</taxon>
        <taxon>Ancylobacter</taxon>
    </lineage>
</organism>
<dbReference type="InterPro" id="IPR004360">
    <property type="entry name" value="Glyas_Fos-R_dOase_dom"/>
</dbReference>
<protein>
    <submittedName>
        <fullName evidence="2">Glyoxalase</fullName>
    </submittedName>
</protein>
<dbReference type="InterPro" id="IPR029068">
    <property type="entry name" value="Glyas_Bleomycin-R_OHBP_Dase"/>
</dbReference>
<accession>A0A9W6JXS7</accession>
<dbReference type="SUPFAM" id="SSF54593">
    <property type="entry name" value="Glyoxalase/Bleomycin resistance protein/Dihydroxybiphenyl dioxygenase"/>
    <property type="match status" value="1"/>
</dbReference>
<dbReference type="PROSITE" id="PS51819">
    <property type="entry name" value="VOC"/>
    <property type="match status" value="1"/>
</dbReference>
<evidence type="ECO:0000313" key="3">
    <source>
        <dbReference type="Proteomes" id="UP001143330"/>
    </source>
</evidence>
<dbReference type="Gene3D" id="3.10.180.10">
    <property type="entry name" value="2,3-Dihydroxybiphenyl 1,2-Dioxygenase, domain 1"/>
    <property type="match status" value="1"/>
</dbReference>
<dbReference type="RefSeq" id="WP_213364247.1">
    <property type="nucleotide sequence ID" value="NZ_BSFM01000011.1"/>
</dbReference>
<comment type="caution">
    <text evidence="2">The sequence shown here is derived from an EMBL/GenBank/DDBJ whole genome shotgun (WGS) entry which is preliminary data.</text>
</comment>
<dbReference type="AlphaFoldDB" id="A0A9W6JXS7"/>
<dbReference type="Proteomes" id="UP001143330">
    <property type="component" value="Unassembled WGS sequence"/>
</dbReference>